<accession>A0A078KM70</accession>
<dbReference type="InterPro" id="IPR010021">
    <property type="entry name" value="PGPP1/Gep4"/>
</dbReference>
<dbReference type="SUPFAM" id="SSF56784">
    <property type="entry name" value="HAD-like"/>
    <property type="match status" value="1"/>
</dbReference>
<dbReference type="InterPro" id="IPR036412">
    <property type="entry name" value="HAD-like_sf"/>
</dbReference>
<gene>
    <name evidence="1" type="ORF">CCDG5_0479</name>
</gene>
<dbReference type="CDD" id="cd16416">
    <property type="entry name" value="HAD_BsYqeG-like"/>
    <property type="match status" value="1"/>
</dbReference>
<dbReference type="InterPro" id="IPR006549">
    <property type="entry name" value="HAD-SF_hydro_IIIA"/>
</dbReference>
<dbReference type="GO" id="GO:0008962">
    <property type="term" value="F:phosphatidylglycerophosphatase activity"/>
    <property type="evidence" value="ECO:0007669"/>
    <property type="project" value="InterPro"/>
</dbReference>
<dbReference type="NCBIfam" id="TIGR01662">
    <property type="entry name" value="HAD-SF-IIIA"/>
    <property type="match status" value="1"/>
</dbReference>
<dbReference type="PATRIC" id="fig|29343.3.peg.502"/>
<reference evidence="2" key="1">
    <citation type="submission" date="2014-07" db="EMBL/GenBank/DDBJ databases">
        <authorList>
            <person name="Wibberg D."/>
        </authorList>
    </citation>
    <scope>NUCLEOTIDE SEQUENCE [LARGE SCALE GENOMIC DNA]</scope>
    <source>
        <strain evidence="2">DG5</strain>
    </source>
</reference>
<dbReference type="AlphaFoldDB" id="A0A078KM70"/>
<dbReference type="NCBIfam" id="TIGR01668">
    <property type="entry name" value="YqeG_hyp_ppase"/>
    <property type="match status" value="1"/>
</dbReference>
<dbReference type="KEGG" id="ccel:CCDG5_0479"/>
<evidence type="ECO:0000313" key="2">
    <source>
        <dbReference type="Proteomes" id="UP000032431"/>
    </source>
</evidence>
<dbReference type="STRING" id="29343.CCDG5_0479"/>
<dbReference type="Pfam" id="PF00702">
    <property type="entry name" value="Hydrolase"/>
    <property type="match status" value="1"/>
</dbReference>
<name>A0A078KM70_9FIRM</name>
<dbReference type="InterPro" id="IPR023214">
    <property type="entry name" value="HAD_sf"/>
</dbReference>
<dbReference type="Proteomes" id="UP000032431">
    <property type="component" value="Chromosome I"/>
</dbReference>
<keyword evidence="2" id="KW-1185">Reference proteome</keyword>
<dbReference type="HOGENOM" id="CLU_056221_4_0_9"/>
<dbReference type="Gene3D" id="3.40.50.1000">
    <property type="entry name" value="HAD superfamily/HAD-like"/>
    <property type="match status" value="1"/>
</dbReference>
<protein>
    <submittedName>
        <fullName evidence="1">HAD superfamily phosphatase</fullName>
    </submittedName>
</protein>
<sequence length="170" mass="19434">MRLVPDRIFSKINEITPEILEKEGIKALVLDIDNTLAPRYVELPDEALINWIASLKKVNIKLYIISNNRQNRVSKFSKALGLPFYCNGMKPFPRAFLRAVREMGVPRENVAAVGDQIYTDVAGAHLAGIKAWLVTPIDPRENIIFKIRRMLERPVINRYYKNLKKDGGTN</sequence>
<dbReference type="EMBL" id="LM995447">
    <property type="protein sequence ID" value="CDZ23617.1"/>
    <property type="molecule type" value="Genomic_DNA"/>
</dbReference>
<proteinExistence type="predicted"/>
<evidence type="ECO:0000313" key="1">
    <source>
        <dbReference type="EMBL" id="CDZ23617.1"/>
    </source>
</evidence>
<organism evidence="1 2">
    <name type="scientific">[Clostridium] cellulosi</name>
    <dbReference type="NCBI Taxonomy" id="29343"/>
    <lineage>
        <taxon>Bacteria</taxon>
        <taxon>Bacillati</taxon>
        <taxon>Bacillota</taxon>
        <taxon>Clostridia</taxon>
        <taxon>Eubacteriales</taxon>
        <taxon>Oscillospiraceae</taxon>
        <taxon>Oscillospiraceae incertae sedis</taxon>
    </lineage>
</organism>